<comment type="caution">
    <text evidence="2">The sequence shown here is derived from an EMBL/GenBank/DDBJ whole genome shotgun (WGS) entry which is preliminary data.</text>
</comment>
<dbReference type="Proteomes" id="UP000290289">
    <property type="component" value="Chromosome 16"/>
</dbReference>
<feature type="compositionally biased region" description="Polar residues" evidence="1">
    <location>
        <begin position="35"/>
        <end position="50"/>
    </location>
</feature>
<feature type="region of interest" description="Disordered" evidence="1">
    <location>
        <begin position="1"/>
        <end position="50"/>
    </location>
</feature>
<evidence type="ECO:0000256" key="1">
    <source>
        <dbReference type="SAM" id="MobiDB-lite"/>
    </source>
</evidence>
<keyword evidence="3" id="KW-1185">Reference proteome</keyword>
<name>A0A498HJ93_MALDO</name>
<sequence length="144" mass="14857">MASPASLPQEVKPYVSVSPAGGASTQTATSPASSVGPTTSNSPCGYVNDSVQEPLQTKFGNAPSFTIPAPSFSYNVPHNANISFGTSHQLSPSSAIKSNPPAPPMSGCVGGRRFDGGSDNITVQPGFFFLGDEEQLTKFEFGVE</sequence>
<gene>
    <name evidence="2" type="ORF">DVH24_018923</name>
</gene>
<reference evidence="2 3" key="1">
    <citation type="submission" date="2018-10" db="EMBL/GenBank/DDBJ databases">
        <title>A high-quality apple genome assembly.</title>
        <authorList>
            <person name="Hu J."/>
        </authorList>
    </citation>
    <scope>NUCLEOTIDE SEQUENCE [LARGE SCALE GENOMIC DNA]</scope>
    <source>
        <strain evidence="3">cv. HFTH1</strain>
        <tissue evidence="2">Young leaf</tissue>
    </source>
</reference>
<accession>A0A498HJ93</accession>
<evidence type="ECO:0000313" key="3">
    <source>
        <dbReference type="Proteomes" id="UP000290289"/>
    </source>
</evidence>
<organism evidence="2 3">
    <name type="scientific">Malus domestica</name>
    <name type="common">Apple</name>
    <name type="synonym">Pyrus malus</name>
    <dbReference type="NCBI Taxonomy" id="3750"/>
    <lineage>
        <taxon>Eukaryota</taxon>
        <taxon>Viridiplantae</taxon>
        <taxon>Streptophyta</taxon>
        <taxon>Embryophyta</taxon>
        <taxon>Tracheophyta</taxon>
        <taxon>Spermatophyta</taxon>
        <taxon>Magnoliopsida</taxon>
        <taxon>eudicotyledons</taxon>
        <taxon>Gunneridae</taxon>
        <taxon>Pentapetalae</taxon>
        <taxon>rosids</taxon>
        <taxon>fabids</taxon>
        <taxon>Rosales</taxon>
        <taxon>Rosaceae</taxon>
        <taxon>Amygdaloideae</taxon>
        <taxon>Maleae</taxon>
        <taxon>Malus</taxon>
    </lineage>
</organism>
<feature type="compositionally biased region" description="Polar residues" evidence="1">
    <location>
        <begin position="84"/>
        <end position="97"/>
    </location>
</feature>
<feature type="compositionally biased region" description="Low complexity" evidence="1">
    <location>
        <begin position="18"/>
        <end position="34"/>
    </location>
</feature>
<evidence type="ECO:0000313" key="2">
    <source>
        <dbReference type="EMBL" id="RXH71568.1"/>
    </source>
</evidence>
<dbReference type="AlphaFoldDB" id="A0A498HJ93"/>
<proteinExistence type="predicted"/>
<feature type="region of interest" description="Disordered" evidence="1">
    <location>
        <begin position="84"/>
        <end position="113"/>
    </location>
</feature>
<dbReference type="EMBL" id="RDQH01000342">
    <property type="protein sequence ID" value="RXH71568.1"/>
    <property type="molecule type" value="Genomic_DNA"/>
</dbReference>
<protein>
    <submittedName>
        <fullName evidence="2">Uncharacterized protein</fullName>
    </submittedName>
</protein>